<proteinExistence type="predicted"/>
<gene>
    <name evidence="1" type="ORF">MW7_007505</name>
</gene>
<keyword evidence="1" id="KW-0808">Transferase</keyword>
<name>A0ACD3SQI3_9BURK</name>
<sequence>MLKWLLGGTVAQGAAFAMLFRTGSGAADITAFLALQIVAALLLAAAAWCMLPKAYRQPFAWSYGYLALLCFLIPGFGWLVCAGSLLAARVLPSLRSRDGIAQITLPQFVTHLLTRVRHGSGGHLRAQLGNAQAPISKRMTALVAMQSVPARMATPVLRNLLGDPVDDVRLLAYGMLDRAEKDLTRKILQELPRLEAAHTDSERYAVAKRLADLYWELIYQGLVQGDVYDYTAEQVERYASMALDIEPNNAALWYMRGRLAVTRHQFADADRYLERAEKQGFARERLVPAMAESAFLQRDFSRAASIMGSFSSHSPLPLLKPLLRYWNS</sequence>
<organism evidence="1 2">
    <name type="scientific">Imbroritus primus</name>
    <dbReference type="NCBI Taxonomy" id="3058603"/>
    <lineage>
        <taxon>Bacteria</taxon>
        <taxon>Pseudomonadati</taxon>
        <taxon>Pseudomonadota</taxon>
        <taxon>Betaproteobacteria</taxon>
        <taxon>Burkholderiales</taxon>
        <taxon>Burkholderiaceae</taxon>
        <taxon>Imbroritus</taxon>
    </lineage>
</organism>
<accession>A0ACD3SQI3</accession>
<protein>
    <submittedName>
        <fullName evidence="1">Lipopolysaccharide N-acetylglucosaminyl transferase</fullName>
    </submittedName>
</protein>
<evidence type="ECO:0000313" key="2">
    <source>
        <dbReference type="Proteomes" id="UP000004277"/>
    </source>
</evidence>
<dbReference type="Proteomes" id="UP000004277">
    <property type="component" value="Unassembled WGS sequence"/>
</dbReference>
<reference evidence="1" key="1">
    <citation type="submission" date="2019-05" db="EMBL/GenBank/DDBJ databases">
        <title>Revised genome assembly of Burkholderiaceae (previously Ralstonia) sp. PBA.</title>
        <authorList>
            <person name="Gan H.M."/>
        </authorList>
    </citation>
    <scope>NUCLEOTIDE SEQUENCE</scope>
    <source>
        <strain evidence="1">PBA</strain>
    </source>
</reference>
<dbReference type="EMBL" id="AKCV02000015">
    <property type="protein sequence ID" value="TMS58561.1"/>
    <property type="molecule type" value="Genomic_DNA"/>
</dbReference>
<comment type="caution">
    <text evidence="1">The sequence shown here is derived from an EMBL/GenBank/DDBJ whole genome shotgun (WGS) entry which is preliminary data.</text>
</comment>
<keyword evidence="2" id="KW-1185">Reference proteome</keyword>
<evidence type="ECO:0000313" key="1">
    <source>
        <dbReference type="EMBL" id="TMS58561.1"/>
    </source>
</evidence>